<proteinExistence type="predicted"/>
<evidence type="ECO:0000313" key="2">
    <source>
        <dbReference type="EMBL" id="GCD35660.1"/>
    </source>
</evidence>
<gene>
    <name evidence="2" type="ORF">OEIGOIKO_03406</name>
</gene>
<feature type="region of interest" description="Disordered" evidence="1">
    <location>
        <begin position="1"/>
        <end position="32"/>
    </location>
</feature>
<comment type="caution">
    <text evidence="2">The sequence shown here is derived from an EMBL/GenBank/DDBJ whole genome shotgun (WGS) entry which is preliminary data.</text>
</comment>
<dbReference type="AlphaFoldDB" id="A0A7U9PYF4"/>
<sequence>MPHTTEALLEGGPDHLAGRRAVPQDDHGTDLKIPHLNRYEHYAFAGTRQDTDGATVPVFRWTHHTFIAE</sequence>
<protein>
    <submittedName>
        <fullName evidence="2">Uncharacterized protein</fullName>
    </submittedName>
</protein>
<evidence type="ECO:0000313" key="3">
    <source>
        <dbReference type="Proteomes" id="UP000287830"/>
    </source>
</evidence>
<dbReference type="EMBL" id="BHZC01000001">
    <property type="protein sequence ID" value="GCD35660.1"/>
    <property type="molecule type" value="Genomic_DNA"/>
</dbReference>
<dbReference type="Pfam" id="PF19450">
    <property type="entry name" value="DUF5988"/>
    <property type="match status" value="1"/>
</dbReference>
<accession>A0A7U9PYF4</accession>
<dbReference type="GeneID" id="95622322"/>
<name>A0A7U9PYF4_9ACTN</name>
<organism evidence="2 3">
    <name type="scientific">Streptomyces chrestomyceticus JCM 4735</name>
    <dbReference type="NCBI Taxonomy" id="1306181"/>
    <lineage>
        <taxon>Bacteria</taxon>
        <taxon>Bacillati</taxon>
        <taxon>Actinomycetota</taxon>
        <taxon>Actinomycetes</taxon>
        <taxon>Kitasatosporales</taxon>
        <taxon>Streptomycetaceae</taxon>
        <taxon>Streptomyces</taxon>
    </lineage>
</organism>
<dbReference type="RefSeq" id="WP_244955176.1">
    <property type="nucleotide sequence ID" value="NZ_BHZC01000001.1"/>
</dbReference>
<reference evidence="2 3" key="1">
    <citation type="submission" date="2018-11" db="EMBL/GenBank/DDBJ databases">
        <title>Whole genome sequence of Streptomyces chrestomyceticus NBRC 13444(T).</title>
        <authorList>
            <person name="Komaki H."/>
            <person name="Tamura T."/>
        </authorList>
    </citation>
    <scope>NUCLEOTIDE SEQUENCE [LARGE SCALE GENOMIC DNA]</scope>
    <source>
        <strain evidence="2 3">NBRC 13444</strain>
    </source>
</reference>
<dbReference type="Proteomes" id="UP000287830">
    <property type="component" value="Unassembled WGS sequence"/>
</dbReference>
<evidence type="ECO:0000256" key="1">
    <source>
        <dbReference type="SAM" id="MobiDB-lite"/>
    </source>
</evidence>
<dbReference type="InterPro" id="IPR046030">
    <property type="entry name" value="DUF5988"/>
</dbReference>
<feature type="compositionally biased region" description="Basic and acidic residues" evidence="1">
    <location>
        <begin position="12"/>
        <end position="32"/>
    </location>
</feature>